<dbReference type="AlphaFoldDB" id="A0A0V0QFY8"/>
<evidence type="ECO:0000313" key="4">
    <source>
        <dbReference type="Proteomes" id="UP000054937"/>
    </source>
</evidence>
<evidence type="ECO:0008006" key="5">
    <source>
        <dbReference type="Google" id="ProtNLM"/>
    </source>
</evidence>
<feature type="transmembrane region" description="Helical" evidence="2">
    <location>
        <begin position="329"/>
        <end position="351"/>
    </location>
</feature>
<feature type="transmembrane region" description="Helical" evidence="2">
    <location>
        <begin position="401"/>
        <end position="424"/>
    </location>
</feature>
<proteinExistence type="predicted"/>
<organism evidence="3 4">
    <name type="scientific">Pseudocohnilembus persalinus</name>
    <name type="common">Ciliate</name>
    <dbReference type="NCBI Taxonomy" id="266149"/>
    <lineage>
        <taxon>Eukaryota</taxon>
        <taxon>Sar</taxon>
        <taxon>Alveolata</taxon>
        <taxon>Ciliophora</taxon>
        <taxon>Intramacronucleata</taxon>
        <taxon>Oligohymenophorea</taxon>
        <taxon>Scuticociliatia</taxon>
        <taxon>Philasterida</taxon>
        <taxon>Pseudocohnilembidae</taxon>
        <taxon>Pseudocohnilembus</taxon>
    </lineage>
</organism>
<feature type="compositionally biased region" description="Polar residues" evidence="1">
    <location>
        <begin position="796"/>
        <end position="820"/>
    </location>
</feature>
<evidence type="ECO:0000256" key="2">
    <source>
        <dbReference type="SAM" id="Phobius"/>
    </source>
</evidence>
<dbReference type="Proteomes" id="UP000054937">
    <property type="component" value="Unassembled WGS sequence"/>
</dbReference>
<feature type="transmembrane region" description="Helical" evidence="2">
    <location>
        <begin position="150"/>
        <end position="171"/>
    </location>
</feature>
<evidence type="ECO:0000256" key="1">
    <source>
        <dbReference type="SAM" id="MobiDB-lite"/>
    </source>
</evidence>
<sequence length="820" mass="97674">MDYNYNKNNIFSQSEENCFQQHELIYEPFKVPPNLQLAQKHGKAKKVGKLKQDDFNNIEKCICCNLPIQKDKYNINTDPNEFSEQGAGIPLFFYYTKYILYILAQVFIIAGIYNFIHFQVYCHKDEIQCFSFYGLLYPIKVDGNYKGMQLALNLLSILLTILTLIAMKIYLKKKEYDYEDQYIQASDFTLIAHYVDPNLREEQIKQFFETSSTQLLKRVVKVEKIVQIYKLNEYITAFREKVKLVNQLNKIQKEYMKIDFQKYQQLKHKIDAQILEVDLKIHKLDNSFILNTVNQHKAKSVFVTFKTKQDKDDILEKWRYSDEDMLRNLFFIFIGNSLSFSFILFFDPLYFLKWIQRKKLNKNSLNSSQTQYQANQIFEDQSFFIEEKYAFCNKIYLTSMFYASIFPIGVLIEIIGLIIFYWVSKYIYITRTSITNQISPSLNRSMLNIAFFGPLTFSMGALIYDIKILDRNELANDIIHIFSMVLSLLCLLLCDRILQIKKVREWIKMDFAKRLIFKWDKKNTSQEDKIQNLQNQTEIQQIDEENSKPLLQQDSSISIKNVNNEDQADNLIGQLSKNQMIYKISRQFFGQDYDDSNPIIQTKNSIQQNQQNKALQFYMGNESFKTFQDNKNSQNMANINIDESLNQKDNIQENTDLNNFKNCLLNYIVNQPQNNLEQKSTIQNYNYNNLMVNKLYKNKNYKELYQQQYAKYQKEEQKLYKNQDQNTKKEYNLENDKQDFVQEMTSQNKKLEDKQDQQKESEQQRQSLQQQFQQKNTKKHLFSEAQDNYLNKKFQESNLYQNNEQGTQKSDDSNQGQDNI</sequence>
<dbReference type="OMA" id="NEYITAF"/>
<feature type="transmembrane region" description="Helical" evidence="2">
    <location>
        <begin position="98"/>
        <end position="116"/>
    </location>
</feature>
<keyword evidence="2" id="KW-1133">Transmembrane helix</keyword>
<feature type="compositionally biased region" description="Basic and acidic residues" evidence="1">
    <location>
        <begin position="749"/>
        <end position="763"/>
    </location>
</feature>
<feature type="transmembrane region" description="Helical" evidence="2">
    <location>
        <begin position="478"/>
        <end position="498"/>
    </location>
</feature>
<dbReference type="OrthoDB" id="308632at2759"/>
<keyword evidence="4" id="KW-1185">Reference proteome</keyword>
<feature type="transmembrane region" description="Helical" evidence="2">
    <location>
        <begin position="445"/>
        <end position="466"/>
    </location>
</feature>
<name>A0A0V0QFY8_PSEPJ</name>
<evidence type="ECO:0000313" key="3">
    <source>
        <dbReference type="EMBL" id="KRX01119.1"/>
    </source>
</evidence>
<protein>
    <recommendedName>
        <fullName evidence="5">CSC1/OSCA1-like cytosolic domain-containing protein</fullName>
    </recommendedName>
</protein>
<feature type="region of interest" description="Disordered" evidence="1">
    <location>
        <begin position="745"/>
        <end position="820"/>
    </location>
</feature>
<dbReference type="EMBL" id="LDAU01000176">
    <property type="protein sequence ID" value="KRX01119.1"/>
    <property type="molecule type" value="Genomic_DNA"/>
</dbReference>
<accession>A0A0V0QFY8</accession>
<feature type="compositionally biased region" description="Low complexity" evidence="1">
    <location>
        <begin position="764"/>
        <end position="775"/>
    </location>
</feature>
<dbReference type="InParanoid" id="A0A0V0QFY8"/>
<gene>
    <name evidence="3" type="ORF">PPERSA_08220</name>
</gene>
<comment type="caution">
    <text evidence="3">The sequence shown here is derived from an EMBL/GenBank/DDBJ whole genome shotgun (WGS) entry which is preliminary data.</text>
</comment>
<keyword evidence="2" id="KW-0472">Membrane</keyword>
<keyword evidence="2" id="KW-0812">Transmembrane</keyword>
<reference evidence="3 4" key="1">
    <citation type="journal article" date="2015" name="Sci. Rep.">
        <title>Genome of the facultative scuticociliatosis pathogen Pseudocohnilembus persalinus provides insight into its virulence through horizontal gene transfer.</title>
        <authorList>
            <person name="Xiong J."/>
            <person name="Wang G."/>
            <person name="Cheng J."/>
            <person name="Tian M."/>
            <person name="Pan X."/>
            <person name="Warren A."/>
            <person name="Jiang C."/>
            <person name="Yuan D."/>
            <person name="Miao W."/>
        </authorList>
    </citation>
    <scope>NUCLEOTIDE SEQUENCE [LARGE SCALE GENOMIC DNA]</scope>
    <source>
        <strain evidence="3">36N120E</strain>
    </source>
</reference>